<protein>
    <submittedName>
        <fullName evidence="3">Glycosyltransferase family 9 protein</fullName>
        <ecNumber evidence="3">2.4.-.-</ecNumber>
    </submittedName>
</protein>
<proteinExistence type="predicted"/>
<evidence type="ECO:0000313" key="4">
    <source>
        <dbReference type="Proteomes" id="UP001604043"/>
    </source>
</evidence>
<dbReference type="PANTHER" id="PTHR30160">
    <property type="entry name" value="TETRAACYLDISACCHARIDE 4'-KINASE-RELATED"/>
    <property type="match status" value="1"/>
</dbReference>
<evidence type="ECO:0000256" key="1">
    <source>
        <dbReference type="ARBA" id="ARBA00022676"/>
    </source>
</evidence>
<keyword evidence="2 3" id="KW-0808">Transferase</keyword>
<dbReference type="RefSeq" id="WP_394008302.1">
    <property type="nucleotide sequence ID" value="NZ_JBAFUR010000002.1"/>
</dbReference>
<evidence type="ECO:0000256" key="2">
    <source>
        <dbReference type="ARBA" id="ARBA00022679"/>
    </source>
</evidence>
<dbReference type="InterPro" id="IPR002201">
    <property type="entry name" value="Glyco_trans_9"/>
</dbReference>
<dbReference type="SUPFAM" id="SSF53756">
    <property type="entry name" value="UDP-Glycosyltransferase/glycogen phosphorylase"/>
    <property type="match status" value="1"/>
</dbReference>
<dbReference type="CDD" id="cd03789">
    <property type="entry name" value="GT9_LPS_heptosyltransferase"/>
    <property type="match status" value="1"/>
</dbReference>
<sequence length="423" mass="43204">MSRLRDLLTAMWKPSAPVGGDAAAPLVSEPPALPQAEAEPVQPVLQTSPSFAPGLWDSPLSRLAALGPAPSLLVVKLDHAGDFVTALPAIRRLREAFPASRLTLLCAPFMCDFAAATGLFDAVHGFDYYPARGHPPAAVPDAALAAVAALDLPPVDIAIDLRHADDSRALLAALPVRFRVGFAGLGARHALDLALPEMEASARAGGLLAPLPAGARLCALAEVLASAFRAVHGQGAPIPLGAPPALPDFPEGYVVLAPGARLAIKLWPVENWRVLAERLLDAGALGLVLTGTAEEEPLCAAIAAGLPADRVVNLAGRQDLAGLAAIIGGARAVVALDSAPAHLAAALGRPTLCLFSGLADIHSWAPAGPRVAVLSAHASCAPCFLNDVADCTHGHGCMTRLTPDHALAGLAALGLEFAGVPLH</sequence>
<dbReference type="EC" id="2.4.-.-" evidence="3"/>
<dbReference type="InterPro" id="IPR051199">
    <property type="entry name" value="LPS_LOS_Heptosyltrfase"/>
</dbReference>
<dbReference type="Proteomes" id="UP001604043">
    <property type="component" value="Unassembled WGS sequence"/>
</dbReference>
<evidence type="ECO:0000313" key="3">
    <source>
        <dbReference type="EMBL" id="MFG1252303.1"/>
    </source>
</evidence>
<comment type="caution">
    <text evidence="3">The sequence shown here is derived from an EMBL/GenBank/DDBJ whole genome shotgun (WGS) entry which is preliminary data.</text>
</comment>
<accession>A0ABW6ZES8</accession>
<organism evidence="3 4">
    <name type="scientific">Xanthobacter aminoxidans</name>
    <dbReference type="NCBI Taxonomy" id="186280"/>
    <lineage>
        <taxon>Bacteria</taxon>
        <taxon>Pseudomonadati</taxon>
        <taxon>Pseudomonadota</taxon>
        <taxon>Alphaproteobacteria</taxon>
        <taxon>Hyphomicrobiales</taxon>
        <taxon>Xanthobacteraceae</taxon>
        <taxon>Xanthobacter</taxon>
    </lineage>
</organism>
<dbReference type="Pfam" id="PF01075">
    <property type="entry name" value="Glyco_transf_9"/>
    <property type="match status" value="1"/>
</dbReference>
<dbReference type="GO" id="GO:0016757">
    <property type="term" value="F:glycosyltransferase activity"/>
    <property type="evidence" value="ECO:0007669"/>
    <property type="project" value="UniProtKB-KW"/>
</dbReference>
<keyword evidence="4" id="KW-1185">Reference proteome</keyword>
<gene>
    <name evidence="3" type="ORF">V5F30_08830</name>
</gene>
<name>A0ABW6ZES8_9HYPH</name>
<keyword evidence="1 3" id="KW-0328">Glycosyltransferase</keyword>
<dbReference type="PANTHER" id="PTHR30160:SF1">
    <property type="entry name" value="LIPOPOLYSACCHARIDE 1,2-N-ACETYLGLUCOSAMINETRANSFERASE-RELATED"/>
    <property type="match status" value="1"/>
</dbReference>
<dbReference type="EMBL" id="JBAFUR010000002">
    <property type="protein sequence ID" value="MFG1252303.1"/>
    <property type="molecule type" value="Genomic_DNA"/>
</dbReference>
<reference evidence="3 4" key="1">
    <citation type="submission" date="2024-02" db="EMBL/GenBank/DDBJ databases">
        <title>Expansion and revision of Xanthobacter and proposal of Roseixanthobacter gen. nov.</title>
        <authorList>
            <person name="Soltysiak M.P.M."/>
            <person name="Jalihal A."/>
            <person name="Ory A."/>
            <person name="Chrisophersen C."/>
            <person name="Lee A.D."/>
            <person name="Boulton J."/>
            <person name="Springer M."/>
        </authorList>
    </citation>
    <scope>NUCLEOTIDE SEQUENCE [LARGE SCALE GENOMIC DNA]</scope>
    <source>
        <strain evidence="3 4">CB5</strain>
    </source>
</reference>
<dbReference type="Gene3D" id="3.40.50.2000">
    <property type="entry name" value="Glycogen Phosphorylase B"/>
    <property type="match status" value="2"/>
</dbReference>